<keyword evidence="2" id="KW-1185">Reference proteome</keyword>
<comment type="caution">
    <text evidence="1">The sequence shown here is derived from an EMBL/GenBank/DDBJ whole genome shotgun (WGS) entry which is preliminary data.</text>
</comment>
<reference evidence="1 2" key="1">
    <citation type="submission" date="2021-06" db="EMBL/GenBank/DDBJ databases">
        <title>Caerostris extrusa draft genome.</title>
        <authorList>
            <person name="Kono N."/>
            <person name="Arakawa K."/>
        </authorList>
    </citation>
    <scope>NUCLEOTIDE SEQUENCE [LARGE SCALE GENOMIC DNA]</scope>
</reference>
<sequence>MNILEETKSILFRWVQEMHFLDKLNRFQAKKTLSPHSKIYSPHLTLPYLHSWTMASDELPSRTRWQLVQKIRRKYSPKNEVEEKKLEEHSEVRDLVIIKESHQPFDI</sequence>
<evidence type="ECO:0000313" key="1">
    <source>
        <dbReference type="EMBL" id="GIY02034.1"/>
    </source>
</evidence>
<dbReference type="Proteomes" id="UP001054945">
    <property type="component" value="Unassembled WGS sequence"/>
</dbReference>
<protein>
    <submittedName>
        <fullName evidence="1">Uncharacterized protein</fullName>
    </submittedName>
</protein>
<evidence type="ECO:0000313" key="2">
    <source>
        <dbReference type="Proteomes" id="UP001054945"/>
    </source>
</evidence>
<proteinExistence type="predicted"/>
<dbReference type="EMBL" id="BPLR01005401">
    <property type="protein sequence ID" value="GIY02034.1"/>
    <property type="molecule type" value="Genomic_DNA"/>
</dbReference>
<name>A0AAV4Q0Q9_CAEEX</name>
<gene>
    <name evidence="1" type="ORF">CEXT_526591</name>
</gene>
<organism evidence="1 2">
    <name type="scientific">Caerostris extrusa</name>
    <name type="common">Bark spider</name>
    <name type="synonym">Caerostris bankana</name>
    <dbReference type="NCBI Taxonomy" id="172846"/>
    <lineage>
        <taxon>Eukaryota</taxon>
        <taxon>Metazoa</taxon>
        <taxon>Ecdysozoa</taxon>
        <taxon>Arthropoda</taxon>
        <taxon>Chelicerata</taxon>
        <taxon>Arachnida</taxon>
        <taxon>Araneae</taxon>
        <taxon>Araneomorphae</taxon>
        <taxon>Entelegynae</taxon>
        <taxon>Araneoidea</taxon>
        <taxon>Araneidae</taxon>
        <taxon>Caerostris</taxon>
    </lineage>
</organism>
<dbReference type="AlphaFoldDB" id="A0AAV4Q0Q9"/>
<accession>A0AAV4Q0Q9</accession>